<sequence>MRDLTAHLMPKMATTAGRTDRPSTLEKVCYGIGALSYMTTLHVLNFYLNYFLVTVAQVPPLDLLLVGVLGRVAEIFSYPVLTSLITRTDTRWGQLKPWILGCTLVMVPFYMLEWYVPDVAPGGKIAYFVALYITESVLNSGVTLAHRTLVMHISDDSSDRESAIAFRSACGLIGMVVGVAVEGQIVVAFDGSLSGTCNHSNGSVNRTGSNVTSTSPLQTGRQEVGYLVAAGIICLLALIFATITLTTVRERTAFLQKKTAEPLRRSLKRLMTHKPSVCTFLLSLCFFLATHTFQQSLALYVQYSLGLGGQVQNCLLALVGSCLIGIPVFMVLMTKFDKKPISIGNILVLIPIVLGLLFVPGPNLVFALLLLAVFGMTYSLLFILPWMMLSDVSDILKLQTGRSYDTLLHGVLSTAQRITGAIAFGAISAALEIGGYESGDCAQPESVGRAIRWNVTILPITSLVLSLMVLWQYPITEEMRQRTKEALEQIRTTGEERLRQERKKKSDDNTADEVSEDVRRKQNRDGVENVGFSV</sequence>
<keyword evidence="3" id="KW-0812">Transmembrane</keyword>
<feature type="transmembrane region" description="Helical" evidence="3">
    <location>
        <begin position="28"/>
        <end position="51"/>
    </location>
</feature>
<evidence type="ECO:0000256" key="2">
    <source>
        <dbReference type="SAM" id="MobiDB-lite"/>
    </source>
</evidence>
<dbReference type="InterPro" id="IPR039672">
    <property type="entry name" value="MFS_2"/>
</dbReference>
<feature type="compositionally biased region" description="Basic and acidic residues" evidence="2">
    <location>
        <begin position="492"/>
        <end position="508"/>
    </location>
</feature>
<feature type="transmembrane region" description="Helical" evidence="3">
    <location>
        <begin position="277"/>
        <end position="303"/>
    </location>
</feature>
<evidence type="ECO:0000313" key="4">
    <source>
        <dbReference type="EMBL" id="CAH1232134.1"/>
    </source>
</evidence>
<feature type="transmembrane region" description="Helical" evidence="3">
    <location>
        <begin position="97"/>
        <end position="113"/>
    </location>
</feature>
<feature type="transmembrane region" description="Helical" evidence="3">
    <location>
        <begin position="407"/>
        <end position="431"/>
    </location>
</feature>
<evidence type="ECO:0000256" key="3">
    <source>
        <dbReference type="SAM" id="Phobius"/>
    </source>
</evidence>
<dbReference type="EMBL" id="OV696686">
    <property type="protein sequence ID" value="CAH1232134.1"/>
    <property type="molecule type" value="Genomic_DNA"/>
</dbReference>
<feature type="transmembrane region" description="Helical" evidence="3">
    <location>
        <begin position="63"/>
        <end position="85"/>
    </location>
</feature>
<evidence type="ECO:0000313" key="5">
    <source>
        <dbReference type="Proteomes" id="UP000838412"/>
    </source>
</evidence>
<dbReference type="Pfam" id="PF13347">
    <property type="entry name" value="MFS_2"/>
    <property type="match status" value="1"/>
</dbReference>
<feature type="transmembrane region" description="Helical" evidence="3">
    <location>
        <begin position="315"/>
        <end position="334"/>
    </location>
</feature>
<dbReference type="OrthoDB" id="10144740at2759"/>
<feature type="region of interest" description="Disordered" evidence="2">
    <location>
        <begin position="492"/>
        <end position="534"/>
    </location>
</feature>
<dbReference type="Proteomes" id="UP000838412">
    <property type="component" value="Chromosome 1"/>
</dbReference>
<dbReference type="PANTHER" id="PTHR11328">
    <property type="entry name" value="MAJOR FACILITATOR SUPERFAMILY DOMAIN-CONTAINING PROTEIN"/>
    <property type="match status" value="1"/>
</dbReference>
<proteinExistence type="inferred from homology"/>
<dbReference type="GO" id="GO:0008643">
    <property type="term" value="P:carbohydrate transport"/>
    <property type="evidence" value="ECO:0007669"/>
    <property type="project" value="InterPro"/>
</dbReference>
<dbReference type="PANTHER" id="PTHR11328:SF24">
    <property type="entry name" value="MAJOR FACILITATOR SUPERFAMILY (MFS) PROFILE DOMAIN-CONTAINING PROTEIN"/>
    <property type="match status" value="1"/>
</dbReference>
<gene>
    <name evidence="4" type="primary">MFSD2A</name>
    <name evidence="4" type="ORF">BLAG_LOCUS1411</name>
</gene>
<dbReference type="GO" id="GO:0005886">
    <property type="term" value="C:plasma membrane"/>
    <property type="evidence" value="ECO:0007669"/>
    <property type="project" value="TreeGrafter"/>
</dbReference>
<evidence type="ECO:0000256" key="1">
    <source>
        <dbReference type="ARBA" id="ARBA00008335"/>
    </source>
</evidence>
<feature type="transmembrane region" description="Helical" evidence="3">
    <location>
        <begin position="365"/>
        <end position="386"/>
    </location>
</feature>
<feature type="transmembrane region" description="Helical" evidence="3">
    <location>
        <begin position="224"/>
        <end position="248"/>
    </location>
</feature>
<keyword evidence="5" id="KW-1185">Reference proteome</keyword>
<dbReference type="GO" id="GO:0015293">
    <property type="term" value="F:symporter activity"/>
    <property type="evidence" value="ECO:0007669"/>
    <property type="project" value="InterPro"/>
</dbReference>
<feature type="transmembrane region" description="Helical" evidence="3">
    <location>
        <begin position="341"/>
        <end position="359"/>
    </location>
</feature>
<accession>A0A8J9YKU4</accession>
<keyword evidence="3" id="KW-1133">Transmembrane helix</keyword>
<keyword evidence="3" id="KW-0472">Membrane</keyword>
<protein>
    <submittedName>
        <fullName evidence="4">MFSD2A protein</fullName>
    </submittedName>
</protein>
<name>A0A8J9YKU4_BRALA</name>
<comment type="similarity">
    <text evidence="1">Belongs to the major facilitator superfamily.</text>
</comment>
<reference evidence="4" key="1">
    <citation type="submission" date="2022-01" db="EMBL/GenBank/DDBJ databases">
        <authorList>
            <person name="Braso-Vives M."/>
        </authorList>
    </citation>
    <scope>NUCLEOTIDE SEQUENCE</scope>
</reference>
<feature type="transmembrane region" description="Helical" evidence="3">
    <location>
        <begin position="125"/>
        <end position="145"/>
    </location>
</feature>
<feature type="transmembrane region" description="Helical" evidence="3">
    <location>
        <begin position="166"/>
        <end position="189"/>
    </location>
</feature>
<dbReference type="AlphaFoldDB" id="A0A8J9YKU4"/>
<dbReference type="InterPro" id="IPR036259">
    <property type="entry name" value="MFS_trans_sf"/>
</dbReference>
<organism evidence="4 5">
    <name type="scientific">Branchiostoma lanceolatum</name>
    <name type="common">Common lancelet</name>
    <name type="synonym">Amphioxus lanceolatum</name>
    <dbReference type="NCBI Taxonomy" id="7740"/>
    <lineage>
        <taxon>Eukaryota</taxon>
        <taxon>Metazoa</taxon>
        <taxon>Chordata</taxon>
        <taxon>Cephalochordata</taxon>
        <taxon>Leptocardii</taxon>
        <taxon>Amphioxiformes</taxon>
        <taxon>Branchiostomatidae</taxon>
        <taxon>Branchiostoma</taxon>
    </lineage>
</organism>
<feature type="compositionally biased region" description="Basic and acidic residues" evidence="2">
    <location>
        <begin position="516"/>
        <end position="527"/>
    </location>
</feature>
<dbReference type="SUPFAM" id="SSF103473">
    <property type="entry name" value="MFS general substrate transporter"/>
    <property type="match status" value="1"/>
</dbReference>
<dbReference type="Gene3D" id="1.20.1250.20">
    <property type="entry name" value="MFS general substrate transporter like domains"/>
    <property type="match status" value="1"/>
</dbReference>
<feature type="transmembrane region" description="Helical" evidence="3">
    <location>
        <begin position="451"/>
        <end position="473"/>
    </location>
</feature>